<dbReference type="RefSeq" id="XP_041189650.1">
    <property type="nucleotide sequence ID" value="XM_041329712.1"/>
</dbReference>
<reference evidence="1" key="1">
    <citation type="journal article" date="2020" name="New Phytol.">
        <title>Comparative genomics reveals dynamic genome evolution in host specialist ectomycorrhizal fungi.</title>
        <authorList>
            <person name="Lofgren L.A."/>
            <person name="Nguyen N.H."/>
            <person name="Vilgalys R."/>
            <person name="Ruytinx J."/>
            <person name="Liao H.L."/>
            <person name="Branco S."/>
            <person name="Kuo A."/>
            <person name="LaButti K."/>
            <person name="Lipzen A."/>
            <person name="Andreopoulos W."/>
            <person name="Pangilinan J."/>
            <person name="Riley R."/>
            <person name="Hundley H."/>
            <person name="Na H."/>
            <person name="Barry K."/>
            <person name="Grigoriev I.V."/>
            <person name="Stajich J.E."/>
            <person name="Kennedy P.G."/>
        </authorList>
    </citation>
    <scope>NUCLEOTIDE SEQUENCE</scope>
    <source>
        <strain evidence="1">MN1</strain>
    </source>
</reference>
<organism evidence="1 2">
    <name type="scientific">Suillus subaureus</name>
    <dbReference type="NCBI Taxonomy" id="48587"/>
    <lineage>
        <taxon>Eukaryota</taxon>
        <taxon>Fungi</taxon>
        <taxon>Dikarya</taxon>
        <taxon>Basidiomycota</taxon>
        <taxon>Agaricomycotina</taxon>
        <taxon>Agaricomycetes</taxon>
        <taxon>Agaricomycetidae</taxon>
        <taxon>Boletales</taxon>
        <taxon>Suillineae</taxon>
        <taxon>Suillaceae</taxon>
        <taxon>Suillus</taxon>
    </lineage>
</organism>
<dbReference type="AlphaFoldDB" id="A0A9P7E579"/>
<name>A0A9P7E579_9AGAM</name>
<proteinExistence type="predicted"/>
<evidence type="ECO:0000313" key="2">
    <source>
        <dbReference type="Proteomes" id="UP000807769"/>
    </source>
</evidence>
<sequence length="93" mass="10586">IFLRTGHAPLNKHLHHIRKSDSPSCPHCPGVNETVHHYLLECLHFRHDCHTLIGALGRRATSLQFLLMDSDATPHLVSFVNRTKRFKTTLGEV</sequence>
<dbReference type="OrthoDB" id="2650954at2759"/>
<evidence type="ECO:0000313" key="1">
    <source>
        <dbReference type="EMBL" id="KAG1810870.1"/>
    </source>
</evidence>
<accession>A0A9P7E579</accession>
<gene>
    <name evidence="1" type="ORF">BJ212DRAFT_1250973</name>
</gene>
<keyword evidence="2" id="KW-1185">Reference proteome</keyword>
<comment type="caution">
    <text evidence="1">The sequence shown here is derived from an EMBL/GenBank/DDBJ whole genome shotgun (WGS) entry which is preliminary data.</text>
</comment>
<dbReference type="EMBL" id="JABBWG010000031">
    <property type="protein sequence ID" value="KAG1810870.1"/>
    <property type="molecule type" value="Genomic_DNA"/>
</dbReference>
<dbReference type="Proteomes" id="UP000807769">
    <property type="component" value="Unassembled WGS sequence"/>
</dbReference>
<dbReference type="GeneID" id="64623729"/>
<feature type="non-terminal residue" evidence="1">
    <location>
        <position position="1"/>
    </location>
</feature>
<feature type="non-terminal residue" evidence="1">
    <location>
        <position position="93"/>
    </location>
</feature>
<evidence type="ECO:0008006" key="3">
    <source>
        <dbReference type="Google" id="ProtNLM"/>
    </source>
</evidence>
<protein>
    <recommendedName>
        <fullName evidence="3">Reverse transcriptase zinc-binding domain-containing protein</fullName>
    </recommendedName>
</protein>